<evidence type="ECO:0000256" key="2">
    <source>
        <dbReference type="SAM" id="SignalP"/>
    </source>
</evidence>
<keyword evidence="2" id="KW-0732">Signal</keyword>
<evidence type="ECO:0000256" key="1">
    <source>
        <dbReference type="SAM" id="MobiDB-lite"/>
    </source>
</evidence>
<accession>A0A9D1GA00</accession>
<feature type="compositionally biased region" description="Low complexity" evidence="1">
    <location>
        <begin position="25"/>
        <end position="48"/>
    </location>
</feature>
<sequence length="463" mass="51688">MNKKFLVVLAGLTALSLSACDKGNDNTSSSNSSPISNSSSSSSSQSSNFTEEELAQGRAYLEENGKSVCKVEDTGAGFTQYCTNGEEISFTINHVLRNVKTNLGDVSIMQYDSASYISEAIPVSSSDTFPSNEVETVYRDWKLNHCAVDGSGEECSQDIHVDDANAWNWRIMVGTDGKIEAIYPAGASHSSPAEPYFSNYEYTSLNNDNMYFSLSRDFGMESTGDNTFDERGLDTYHMQTWAIADPGEDRYSTGFNILEHSDHSNGRFPSYWFQGANEGGDLLTWAFMGPVNTVDTSWGFTHHTQVREVQGSDASLVDNTEEVYSLMKVPYAVELTRFFIPGQFDSVRFTYERTGGTIGEIHNEYRLTETFEYDPYGIYLKFKAYADYLVELYDAADGQTSVDADIYYSNLTQLETNTLNLMYGLNSDAVRASDQRVLEVTEQVQTSLELYKSNIINLANELR</sequence>
<organism evidence="3 4">
    <name type="scientific">Candidatus Caccosoma faecigallinarum</name>
    <dbReference type="NCBI Taxonomy" id="2840720"/>
    <lineage>
        <taxon>Bacteria</taxon>
        <taxon>Bacillati</taxon>
        <taxon>Bacillota</taxon>
        <taxon>Bacillota incertae sedis</taxon>
        <taxon>Candidatus Caccosoma</taxon>
    </lineage>
</organism>
<feature type="signal peptide" evidence="2">
    <location>
        <begin position="1"/>
        <end position="19"/>
    </location>
</feature>
<dbReference type="Proteomes" id="UP000886893">
    <property type="component" value="Unassembled WGS sequence"/>
</dbReference>
<reference evidence="3" key="2">
    <citation type="journal article" date="2021" name="PeerJ">
        <title>Extensive microbial diversity within the chicken gut microbiome revealed by metagenomics and culture.</title>
        <authorList>
            <person name="Gilroy R."/>
            <person name="Ravi A."/>
            <person name="Getino M."/>
            <person name="Pursley I."/>
            <person name="Horton D.L."/>
            <person name="Alikhan N.F."/>
            <person name="Baker D."/>
            <person name="Gharbi K."/>
            <person name="Hall N."/>
            <person name="Watson M."/>
            <person name="Adriaenssens E.M."/>
            <person name="Foster-Nyarko E."/>
            <person name="Jarju S."/>
            <person name="Secka A."/>
            <person name="Antonio M."/>
            <person name="Oren A."/>
            <person name="Chaudhuri R.R."/>
            <person name="La Ragione R."/>
            <person name="Hildebrand F."/>
            <person name="Pallen M.J."/>
        </authorList>
    </citation>
    <scope>NUCLEOTIDE SEQUENCE</scope>
    <source>
        <strain evidence="3">14508</strain>
    </source>
</reference>
<proteinExistence type="predicted"/>
<protein>
    <recommendedName>
        <fullName evidence="5">Lipoprotein</fullName>
    </recommendedName>
</protein>
<gene>
    <name evidence="3" type="ORF">IAD04_04310</name>
</gene>
<dbReference type="EMBL" id="DVKI01000133">
    <property type="protein sequence ID" value="HIT17578.1"/>
    <property type="molecule type" value="Genomic_DNA"/>
</dbReference>
<comment type="caution">
    <text evidence="3">The sequence shown here is derived from an EMBL/GenBank/DDBJ whole genome shotgun (WGS) entry which is preliminary data.</text>
</comment>
<evidence type="ECO:0000313" key="3">
    <source>
        <dbReference type="EMBL" id="HIT17578.1"/>
    </source>
</evidence>
<reference evidence="3" key="1">
    <citation type="submission" date="2020-10" db="EMBL/GenBank/DDBJ databases">
        <authorList>
            <person name="Gilroy R."/>
        </authorList>
    </citation>
    <scope>NUCLEOTIDE SEQUENCE</scope>
    <source>
        <strain evidence="3">14508</strain>
    </source>
</reference>
<feature type="region of interest" description="Disordered" evidence="1">
    <location>
        <begin position="23"/>
        <end position="53"/>
    </location>
</feature>
<evidence type="ECO:0008006" key="5">
    <source>
        <dbReference type="Google" id="ProtNLM"/>
    </source>
</evidence>
<dbReference type="AlphaFoldDB" id="A0A9D1GA00"/>
<dbReference type="PROSITE" id="PS51257">
    <property type="entry name" value="PROKAR_LIPOPROTEIN"/>
    <property type="match status" value="1"/>
</dbReference>
<feature type="chain" id="PRO_5039064718" description="Lipoprotein" evidence="2">
    <location>
        <begin position="20"/>
        <end position="463"/>
    </location>
</feature>
<name>A0A9D1GA00_9FIRM</name>
<evidence type="ECO:0000313" key="4">
    <source>
        <dbReference type="Proteomes" id="UP000886893"/>
    </source>
</evidence>